<evidence type="ECO:0000256" key="3">
    <source>
        <dbReference type="ARBA" id="ARBA00022490"/>
    </source>
</evidence>
<dbReference type="SUPFAM" id="SSF55205">
    <property type="entry name" value="EPT/RTPC-like"/>
    <property type="match status" value="1"/>
</dbReference>
<keyword evidence="3 12" id="KW-0963">Cytoplasm</keyword>
<keyword evidence="12" id="KW-0670">Pyruvate</keyword>
<dbReference type="NCBIfam" id="NF006873">
    <property type="entry name" value="PRK09369.1"/>
    <property type="match status" value="1"/>
</dbReference>
<keyword evidence="7 12" id="KW-0573">Peptidoglycan synthesis</keyword>
<dbReference type="GO" id="GO:0008360">
    <property type="term" value="P:regulation of cell shape"/>
    <property type="evidence" value="ECO:0007669"/>
    <property type="project" value="UniProtKB-KW"/>
</dbReference>
<comment type="similarity">
    <text evidence="10 12">Belongs to the EPSP synthase family. MurA subfamily.</text>
</comment>
<evidence type="ECO:0000256" key="11">
    <source>
        <dbReference type="ARBA" id="ARBA00047527"/>
    </source>
</evidence>
<comment type="function">
    <text evidence="12">Cell wall formation. Adds enolpyruvyl to UDP-N-acetylglucosamine.</text>
</comment>
<keyword evidence="5 12" id="KW-0808">Transferase</keyword>
<feature type="binding site" evidence="12">
    <location>
        <position position="93"/>
    </location>
    <ligand>
        <name>UDP-N-acetyl-alpha-D-glucosamine</name>
        <dbReference type="ChEBI" id="CHEBI:57705"/>
    </ligand>
</feature>
<dbReference type="EMBL" id="CP036316">
    <property type="protein sequence ID" value="QDT64508.1"/>
    <property type="molecule type" value="Genomic_DNA"/>
</dbReference>
<feature type="binding site" evidence="12">
    <location>
        <begin position="22"/>
        <end position="23"/>
    </location>
    <ligand>
        <name>phosphoenolpyruvate</name>
        <dbReference type="ChEBI" id="CHEBI:58702"/>
    </ligand>
</feature>
<keyword evidence="6 12" id="KW-0133">Cell shape</keyword>
<evidence type="ECO:0000259" key="13">
    <source>
        <dbReference type="Pfam" id="PF00275"/>
    </source>
</evidence>
<proteinExistence type="inferred from homology"/>
<dbReference type="AlphaFoldDB" id="A0A517T803"/>
<evidence type="ECO:0000256" key="8">
    <source>
        <dbReference type="ARBA" id="ARBA00023306"/>
    </source>
</evidence>
<feature type="active site" description="Proton donor" evidence="12">
    <location>
        <position position="117"/>
    </location>
</feature>
<evidence type="ECO:0000256" key="12">
    <source>
        <dbReference type="HAMAP-Rule" id="MF_00111"/>
    </source>
</evidence>
<keyword evidence="15" id="KW-1185">Reference proteome</keyword>
<dbReference type="PANTHER" id="PTHR43783">
    <property type="entry name" value="UDP-N-ACETYLGLUCOSAMINE 1-CARBOXYVINYLTRANSFERASE"/>
    <property type="match status" value="1"/>
</dbReference>
<dbReference type="NCBIfam" id="TIGR01072">
    <property type="entry name" value="murA"/>
    <property type="match status" value="1"/>
</dbReference>
<evidence type="ECO:0000256" key="5">
    <source>
        <dbReference type="ARBA" id="ARBA00022679"/>
    </source>
</evidence>
<dbReference type="InterPro" id="IPR005750">
    <property type="entry name" value="UDP_GlcNAc_COvinyl_MurA"/>
</dbReference>
<dbReference type="OrthoDB" id="9803760at2"/>
<dbReference type="GO" id="GO:0071555">
    <property type="term" value="P:cell wall organization"/>
    <property type="evidence" value="ECO:0007669"/>
    <property type="project" value="UniProtKB-KW"/>
</dbReference>
<dbReference type="Pfam" id="PF00275">
    <property type="entry name" value="EPSP_synthase"/>
    <property type="match status" value="1"/>
</dbReference>
<name>A0A517T803_9PLAN</name>
<comment type="pathway">
    <text evidence="2 12">Cell wall biogenesis; peptidoglycan biosynthesis.</text>
</comment>
<evidence type="ECO:0000256" key="4">
    <source>
        <dbReference type="ARBA" id="ARBA00022618"/>
    </source>
</evidence>
<evidence type="ECO:0000256" key="1">
    <source>
        <dbReference type="ARBA" id="ARBA00004496"/>
    </source>
</evidence>
<dbReference type="InterPro" id="IPR001986">
    <property type="entry name" value="Enolpyruvate_Tfrase_dom"/>
</dbReference>
<evidence type="ECO:0000256" key="2">
    <source>
        <dbReference type="ARBA" id="ARBA00004752"/>
    </source>
</evidence>
<dbReference type="InterPro" id="IPR036968">
    <property type="entry name" value="Enolpyruvate_Tfrase_sf"/>
</dbReference>
<keyword evidence="8 12" id="KW-0131">Cell cycle</keyword>
<protein>
    <recommendedName>
        <fullName evidence="12">UDP-N-acetylglucosamine 1-carboxyvinyltransferase</fullName>
        <ecNumber evidence="12">2.5.1.7</ecNumber>
    </recommendedName>
    <alternativeName>
        <fullName evidence="12">Enoylpyruvate transferase</fullName>
    </alternativeName>
    <alternativeName>
        <fullName evidence="12">UDP-N-acetylglucosamine enolpyruvyl transferase</fullName>
        <shortName evidence="12">EPT</shortName>
    </alternativeName>
</protein>
<dbReference type="GO" id="GO:0019277">
    <property type="term" value="P:UDP-N-acetylgalactosamine biosynthetic process"/>
    <property type="evidence" value="ECO:0007669"/>
    <property type="project" value="InterPro"/>
</dbReference>
<dbReference type="GO" id="GO:0051301">
    <property type="term" value="P:cell division"/>
    <property type="evidence" value="ECO:0007669"/>
    <property type="project" value="UniProtKB-KW"/>
</dbReference>
<feature type="binding site" evidence="12">
    <location>
        <position position="331"/>
    </location>
    <ligand>
        <name>UDP-N-acetyl-alpha-D-glucosamine</name>
        <dbReference type="ChEBI" id="CHEBI:57705"/>
    </ligand>
</feature>
<feature type="binding site" evidence="12">
    <location>
        <position position="309"/>
    </location>
    <ligand>
        <name>UDP-N-acetyl-alpha-D-glucosamine</name>
        <dbReference type="ChEBI" id="CHEBI:57705"/>
    </ligand>
</feature>
<comment type="subcellular location">
    <subcellularLocation>
        <location evidence="1 12">Cytoplasm</location>
    </subcellularLocation>
</comment>
<dbReference type="GO" id="GO:0008760">
    <property type="term" value="F:UDP-N-acetylglucosamine 1-carboxyvinyltransferase activity"/>
    <property type="evidence" value="ECO:0007669"/>
    <property type="project" value="UniProtKB-UniRule"/>
</dbReference>
<evidence type="ECO:0000313" key="14">
    <source>
        <dbReference type="EMBL" id="QDT64508.1"/>
    </source>
</evidence>
<sequence length="434" mass="45863">MDKFLIHGGRRLQGETVVSGSKNATLPLMAASLLADGPMRLFGVPDVTDVWSQIEALRHLGVSVNGPFNGTLTLDSGSLTSSEATCRSLERMRAGICLLGPLLARTGRAVLPLPGGCEIGERPIDLHLFGMQQLGAKIQVGDGVIIAEAKRLRGCEINLIGPRGSTATGTANIMMAATLAEGTTVIHGAAREPEVVDLANCLRLMGANIEGAGSNTIRIEGVRQLRGVDYKVIPDRIEAGTLLIAAAITQGEISLRECAVPHLVEIIMALKTIGTRIKVVDSTHLVMQGSGIVRPTSLSAFPYPGVPTDLQAQLTALLTQADGISKVTDHVFPQRFAHANELRKLGAELSLRDSTLTIRGRTKLKASPVTASDLRASAALILAALAAEGQTEVQEIAHLDRGYDSLDEKLNALGASISRESGTEETPIPRRNVA</sequence>
<evidence type="ECO:0000256" key="9">
    <source>
        <dbReference type="ARBA" id="ARBA00023316"/>
    </source>
</evidence>
<dbReference type="GO" id="GO:0005737">
    <property type="term" value="C:cytoplasm"/>
    <property type="evidence" value="ECO:0007669"/>
    <property type="project" value="UniProtKB-SubCell"/>
</dbReference>
<dbReference type="EC" id="2.5.1.7" evidence="12"/>
<evidence type="ECO:0000256" key="10">
    <source>
        <dbReference type="ARBA" id="ARBA00038367"/>
    </source>
</evidence>
<keyword evidence="4 12" id="KW-0132">Cell division</keyword>
<dbReference type="GO" id="GO:0009252">
    <property type="term" value="P:peptidoglycan biosynthetic process"/>
    <property type="evidence" value="ECO:0007669"/>
    <property type="project" value="UniProtKB-UniRule"/>
</dbReference>
<dbReference type="InterPro" id="IPR050068">
    <property type="entry name" value="MurA_subfamily"/>
</dbReference>
<feature type="binding site" evidence="12">
    <location>
        <begin position="122"/>
        <end position="126"/>
    </location>
    <ligand>
        <name>UDP-N-acetyl-alpha-D-glucosamine</name>
        <dbReference type="ChEBI" id="CHEBI:57705"/>
    </ligand>
</feature>
<evidence type="ECO:0000313" key="15">
    <source>
        <dbReference type="Proteomes" id="UP000319976"/>
    </source>
</evidence>
<dbReference type="UniPathway" id="UPA00219"/>
<dbReference type="PANTHER" id="PTHR43783:SF1">
    <property type="entry name" value="UDP-N-ACETYLGLUCOSAMINE 1-CARBOXYVINYLTRANSFERASE"/>
    <property type="match status" value="1"/>
</dbReference>
<dbReference type="HAMAP" id="MF_00111">
    <property type="entry name" value="MurA"/>
    <property type="match status" value="1"/>
</dbReference>
<evidence type="ECO:0000256" key="7">
    <source>
        <dbReference type="ARBA" id="ARBA00022984"/>
    </source>
</evidence>
<accession>A0A517T803</accession>
<keyword evidence="9 12" id="KW-0961">Cell wall biogenesis/degradation</keyword>
<comment type="caution">
    <text evidence="12">Lacks conserved residue(s) required for the propagation of feature annotation.</text>
</comment>
<organism evidence="14 15">
    <name type="scientific">Calycomorphotria hydatis</name>
    <dbReference type="NCBI Taxonomy" id="2528027"/>
    <lineage>
        <taxon>Bacteria</taxon>
        <taxon>Pseudomonadati</taxon>
        <taxon>Planctomycetota</taxon>
        <taxon>Planctomycetia</taxon>
        <taxon>Planctomycetales</taxon>
        <taxon>Planctomycetaceae</taxon>
        <taxon>Calycomorphotria</taxon>
    </lineage>
</organism>
<dbReference type="Gene3D" id="3.65.10.10">
    <property type="entry name" value="Enolpyruvate transferase domain"/>
    <property type="match status" value="2"/>
</dbReference>
<dbReference type="InterPro" id="IPR013792">
    <property type="entry name" value="RNA3'P_cycl/enolpyr_Trfase_a/b"/>
</dbReference>
<feature type="modified residue" description="2-(S-cysteinyl)pyruvic acid O-phosphothioketal" evidence="12">
    <location>
        <position position="117"/>
    </location>
</feature>
<dbReference type="Proteomes" id="UP000319976">
    <property type="component" value="Chromosome"/>
</dbReference>
<comment type="catalytic activity">
    <reaction evidence="11 12">
        <text>phosphoenolpyruvate + UDP-N-acetyl-alpha-D-glucosamine = UDP-N-acetyl-3-O-(1-carboxyvinyl)-alpha-D-glucosamine + phosphate</text>
        <dbReference type="Rhea" id="RHEA:18681"/>
        <dbReference type="ChEBI" id="CHEBI:43474"/>
        <dbReference type="ChEBI" id="CHEBI:57705"/>
        <dbReference type="ChEBI" id="CHEBI:58702"/>
        <dbReference type="ChEBI" id="CHEBI:68483"/>
        <dbReference type="EC" id="2.5.1.7"/>
    </reaction>
</comment>
<feature type="domain" description="Enolpyruvate transferase" evidence="13">
    <location>
        <begin position="7"/>
        <end position="410"/>
    </location>
</feature>
<dbReference type="CDD" id="cd01555">
    <property type="entry name" value="UdpNAET"/>
    <property type="match status" value="1"/>
</dbReference>
<gene>
    <name evidence="12 14" type="primary">murA</name>
    <name evidence="14" type="ORF">V22_17430</name>
</gene>
<evidence type="ECO:0000256" key="6">
    <source>
        <dbReference type="ARBA" id="ARBA00022960"/>
    </source>
</evidence>
<dbReference type="RefSeq" id="WP_145261723.1">
    <property type="nucleotide sequence ID" value="NZ_CP036316.1"/>
</dbReference>
<dbReference type="KEGG" id="chya:V22_17430"/>
<reference evidence="14 15" key="1">
    <citation type="submission" date="2019-02" db="EMBL/GenBank/DDBJ databases">
        <title>Deep-cultivation of Planctomycetes and their phenomic and genomic characterization uncovers novel biology.</title>
        <authorList>
            <person name="Wiegand S."/>
            <person name="Jogler M."/>
            <person name="Boedeker C."/>
            <person name="Pinto D."/>
            <person name="Vollmers J."/>
            <person name="Rivas-Marin E."/>
            <person name="Kohn T."/>
            <person name="Peeters S.H."/>
            <person name="Heuer A."/>
            <person name="Rast P."/>
            <person name="Oberbeckmann S."/>
            <person name="Bunk B."/>
            <person name="Jeske O."/>
            <person name="Meyerdierks A."/>
            <person name="Storesund J.E."/>
            <person name="Kallscheuer N."/>
            <person name="Luecker S."/>
            <person name="Lage O.M."/>
            <person name="Pohl T."/>
            <person name="Merkel B.J."/>
            <person name="Hornburger P."/>
            <person name="Mueller R.-W."/>
            <person name="Bruemmer F."/>
            <person name="Labrenz M."/>
            <person name="Spormann A.M."/>
            <person name="Op den Camp H."/>
            <person name="Overmann J."/>
            <person name="Amann R."/>
            <person name="Jetten M.S.M."/>
            <person name="Mascher T."/>
            <person name="Medema M.H."/>
            <person name="Devos D.P."/>
            <person name="Kaster A.-K."/>
            <person name="Ovreas L."/>
            <person name="Rohde M."/>
            <person name="Galperin M.Y."/>
            <person name="Jogler C."/>
        </authorList>
    </citation>
    <scope>NUCLEOTIDE SEQUENCE [LARGE SCALE GENOMIC DNA]</scope>
    <source>
        <strain evidence="14 15">V22</strain>
    </source>
</reference>